<evidence type="ECO:0000256" key="5">
    <source>
        <dbReference type="SAM" id="Phobius"/>
    </source>
</evidence>
<dbReference type="Pfam" id="PF04932">
    <property type="entry name" value="Wzy_C"/>
    <property type="match status" value="1"/>
</dbReference>
<evidence type="ECO:0000256" key="4">
    <source>
        <dbReference type="ARBA" id="ARBA00023136"/>
    </source>
</evidence>
<accession>A0ABR6RRJ0</accession>
<dbReference type="PANTHER" id="PTHR37422:SF13">
    <property type="entry name" value="LIPOPOLYSACCHARIDE BIOSYNTHESIS PROTEIN PA4999-RELATED"/>
    <property type="match status" value="1"/>
</dbReference>
<feature type="domain" description="O-antigen ligase-related" evidence="6">
    <location>
        <begin position="193"/>
        <end position="348"/>
    </location>
</feature>
<proteinExistence type="predicted"/>
<feature type="transmembrane region" description="Helical" evidence="5">
    <location>
        <begin position="331"/>
        <end position="355"/>
    </location>
</feature>
<keyword evidence="8" id="KW-1185">Reference proteome</keyword>
<feature type="transmembrane region" description="Helical" evidence="5">
    <location>
        <begin position="12"/>
        <end position="28"/>
    </location>
</feature>
<comment type="caution">
    <text evidence="7">The sequence shown here is derived from an EMBL/GenBank/DDBJ whole genome shotgun (WGS) entry which is preliminary data.</text>
</comment>
<dbReference type="PANTHER" id="PTHR37422">
    <property type="entry name" value="TEICHURONIC ACID BIOSYNTHESIS PROTEIN TUAE"/>
    <property type="match status" value="1"/>
</dbReference>
<evidence type="ECO:0000256" key="1">
    <source>
        <dbReference type="ARBA" id="ARBA00004141"/>
    </source>
</evidence>
<keyword evidence="2 5" id="KW-0812">Transmembrane</keyword>
<protein>
    <submittedName>
        <fullName evidence="7">O-antigen ligase family protein</fullName>
    </submittedName>
</protein>
<feature type="transmembrane region" description="Helical" evidence="5">
    <location>
        <begin position="160"/>
        <end position="181"/>
    </location>
</feature>
<dbReference type="GO" id="GO:0016874">
    <property type="term" value="F:ligase activity"/>
    <property type="evidence" value="ECO:0007669"/>
    <property type="project" value="UniProtKB-KW"/>
</dbReference>
<evidence type="ECO:0000313" key="8">
    <source>
        <dbReference type="Proteomes" id="UP000607331"/>
    </source>
</evidence>
<dbReference type="RefSeq" id="WP_185667484.1">
    <property type="nucleotide sequence ID" value="NZ_JABBJF010000005.1"/>
</dbReference>
<evidence type="ECO:0000313" key="7">
    <source>
        <dbReference type="EMBL" id="MBC1185748.1"/>
    </source>
</evidence>
<feature type="transmembrane region" description="Helical" evidence="5">
    <location>
        <begin position="188"/>
        <end position="203"/>
    </location>
</feature>
<keyword evidence="4 5" id="KW-0472">Membrane</keyword>
<name>A0ABR6RRJ0_9ENTR</name>
<dbReference type="EMBL" id="JABBJF010000005">
    <property type="protein sequence ID" value="MBC1185748.1"/>
    <property type="molecule type" value="Genomic_DNA"/>
</dbReference>
<feature type="transmembrane region" description="Helical" evidence="5">
    <location>
        <begin position="94"/>
        <end position="114"/>
    </location>
</feature>
<evidence type="ECO:0000256" key="3">
    <source>
        <dbReference type="ARBA" id="ARBA00022989"/>
    </source>
</evidence>
<feature type="transmembrane region" description="Helical" evidence="5">
    <location>
        <begin position="367"/>
        <end position="384"/>
    </location>
</feature>
<feature type="transmembrane region" description="Helical" evidence="5">
    <location>
        <begin position="72"/>
        <end position="88"/>
    </location>
</feature>
<feature type="transmembrane region" description="Helical" evidence="5">
    <location>
        <begin position="126"/>
        <end position="148"/>
    </location>
</feature>
<gene>
    <name evidence="7" type="ORF">HII27_08445</name>
</gene>
<reference evidence="7 8" key="1">
    <citation type="submission" date="2020-04" db="EMBL/GenBank/DDBJ databases">
        <title>The draft genome of Kluyvera sichuanensis strain SCKS090646.</title>
        <authorList>
            <person name="Wei L."/>
            <person name="Liu L."/>
            <person name="Feng Y."/>
            <person name="Zong Z."/>
        </authorList>
    </citation>
    <scope>NUCLEOTIDE SEQUENCE [LARGE SCALE GENOMIC DNA]</scope>
    <source>
        <strain evidence="7 8">090646</strain>
    </source>
</reference>
<comment type="subcellular location">
    <subcellularLocation>
        <location evidence="1">Membrane</location>
        <topology evidence="1">Multi-pass membrane protein</topology>
    </subcellularLocation>
</comment>
<dbReference type="InterPro" id="IPR051533">
    <property type="entry name" value="WaaL-like"/>
</dbReference>
<keyword evidence="7" id="KW-0436">Ligase</keyword>
<feature type="transmembrane region" description="Helical" evidence="5">
    <location>
        <begin position="34"/>
        <end position="51"/>
    </location>
</feature>
<evidence type="ECO:0000259" key="6">
    <source>
        <dbReference type="Pfam" id="PF04932"/>
    </source>
</evidence>
<evidence type="ECO:0000256" key="2">
    <source>
        <dbReference type="ARBA" id="ARBA00022692"/>
    </source>
</evidence>
<dbReference type="Proteomes" id="UP000607331">
    <property type="component" value="Unassembled WGS sequence"/>
</dbReference>
<feature type="transmembrane region" description="Helical" evidence="5">
    <location>
        <begin position="231"/>
        <end position="250"/>
    </location>
</feature>
<organism evidence="7 8">
    <name type="scientific">Kluyvera sichuanensis</name>
    <dbReference type="NCBI Taxonomy" id="2725494"/>
    <lineage>
        <taxon>Bacteria</taxon>
        <taxon>Pseudomonadati</taxon>
        <taxon>Pseudomonadota</taxon>
        <taxon>Gammaproteobacteria</taxon>
        <taxon>Enterobacterales</taxon>
        <taxon>Enterobacteriaceae</taxon>
        <taxon>Kluyvera</taxon>
    </lineage>
</organism>
<keyword evidence="3 5" id="KW-1133">Transmembrane helix</keyword>
<dbReference type="InterPro" id="IPR007016">
    <property type="entry name" value="O-antigen_ligase-rel_domated"/>
</dbReference>
<sequence length="416" mass="47802">MNQVRYGKNDNVLILSKIVLLLMIFGLFTIDNQGVLNITSVIAVLLSFYYIKVSGVEIKDNILDLIQKRKTLLLFTLWCVFCIAFFTYENKFLHAYSILIKDWRYPLVMMLFFGAFSKHKASLRQVFVIGAMLTLSYIVLVVPILRIIKNNQQELYLQLRYGFAFYVVMLFPFVLTGAVLLKNTFLKVALYIISALAFVFLLYTGSRGGILAIVVEIFMISFLVSKTLKRFMVATCSLLIIMSALLVGTYNTVDQVKRKVDQTLQMKNVTSSRDELITDRFPLVMKNINNVVFGIGYGNATYNQYLEDHNAPKNPGVYSERNKGYNIDEPFFIIVLYNLGVIGLLLFVSAFYITFKDIYGRARTQKDIFSISLLCSLVGYILVYCLFEQMFINVFFLYSIAIVMLYEKNEPVRVTN</sequence>